<keyword evidence="2" id="KW-1185">Reference proteome</keyword>
<dbReference type="EMBL" id="MU118063">
    <property type="protein sequence ID" value="KAF9646246.1"/>
    <property type="molecule type" value="Genomic_DNA"/>
</dbReference>
<accession>A0ACB6ZAQ6</accession>
<evidence type="ECO:0000313" key="1">
    <source>
        <dbReference type="EMBL" id="KAF9646246.1"/>
    </source>
</evidence>
<sequence length="533" mass="60369">MLSYDQVKRRVSELSGLVTWKHHMCVNSCVGFTGPFADLEECPHPRCHQPRYDQDELRKSNGKRKTQDELNRNEDADYLYDDIFCGLDYLEAVENGQVNDYDTVVMLSIDGAQLYRNKKSNCWIYIWIILDLAPDQRYKIRNILPGGVIPGPGKPKNLDSFLFPGLAHVSALQKEGLRIWDGYNLIAAISLLFLLLALADTVAMAELSGSVGHHGKKGCRLLCELVGRNKPGGSHYYPALLRPLGIHNPSCDHPDIDIENLPSVDTTKYRQNLNNTGIKKASIFDGLPRILELPTCFPGDIMHQPVINLTALMFDLFCDCEGCRKGDPRGVWDWAILKGDVWVTHGKAVADAASYFPRSFDLVGIRIIYQRWISRQQLELAHKLLLEWVLEFELLYYQRKIERLHFVRQCVHSLTHLAPETHRLGPPSLSAQWTMEHVIGIFGSLIKQPLNPFANLTEQAKKVAEINAIVAMWPDLERPKEDPHGCIDMGQGYLLLGPKDEKPYRLSSAEEDALVAFYSSLPEAELVPQRSVY</sequence>
<protein>
    <submittedName>
        <fullName evidence="1">Uncharacterized protein</fullName>
    </submittedName>
</protein>
<reference evidence="1" key="2">
    <citation type="journal article" date="2020" name="Nat. Commun.">
        <title>Large-scale genome sequencing of mycorrhizal fungi provides insights into the early evolution of symbiotic traits.</title>
        <authorList>
            <person name="Miyauchi S."/>
            <person name="Kiss E."/>
            <person name="Kuo A."/>
            <person name="Drula E."/>
            <person name="Kohler A."/>
            <person name="Sanchez-Garcia M."/>
            <person name="Morin E."/>
            <person name="Andreopoulos B."/>
            <person name="Barry K.W."/>
            <person name="Bonito G."/>
            <person name="Buee M."/>
            <person name="Carver A."/>
            <person name="Chen C."/>
            <person name="Cichocki N."/>
            <person name="Clum A."/>
            <person name="Culley D."/>
            <person name="Crous P.W."/>
            <person name="Fauchery L."/>
            <person name="Girlanda M."/>
            <person name="Hayes R.D."/>
            <person name="Keri Z."/>
            <person name="LaButti K."/>
            <person name="Lipzen A."/>
            <person name="Lombard V."/>
            <person name="Magnuson J."/>
            <person name="Maillard F."/>
            <person name="Murat C."/>
            <person name="Nolan M."/>
            <person name="Ohm R.A."/>
            <person name="Pangilinan J."/>
            <person name="Pereira M.F."/>
            <person name="Perotto S."/>
            <person name="Peter M."/>
            <person name="Pfister S."/>
            <person name="Riley R."/>
            <person name="Sitrit Y."/>
            <person name="Stielow J.B."/>
            <person name="Szollosi G."/>
            <person name="Zifcakova L."/>
            <person name="Stursova M."/>
            <person name="Spatafora J.W."/>
            <person name="Tedersoo L."/>
            <person name="Vaario L.M."/>
            <person name="Yamada A."/>
            <person name="Yan M."/>
            <person name="Wang P."/>
            <person name="Xu J."/>
            <person name="Bruns T."/>
            <person name="Baldrian P."/>
            <person name="Vilgalys R."/>
            <person name="Dunand C."/>
            <person name="Henrissat B."/>
            <person name="Grigoriev I.V."/>
            <person name="Hibbett D."/>
            <person name="Nagy L.G."/>
            <person name="Martin F.M."/>
        </authorList>
    </citation>
    <scope>NUCLEOTIDE SEQUENCE</scope>
    <source>
        <strain evidence="1">P2</strain>
    </source>
</reference>
<dbReference type="Proteomes" id="UP000886501">
    <property type="component" value="Unassembled WGS sequence"/>
</dbReference>
<proteinExistence type="predicted"/>
<name>A0ACB6ZAQ6_THEGA</name>
<comment type="caution">
    <text evidence="1">The sequence shown here is derived from an EMBL/GenBank/DDBJ whole genome shotgun (WGS) entry which is preliminary data.</text>
</comment>
<gene>
    <name evidence="1" type="ORF">BDM02DRAFT_3130490</name>
</gene>
<evidence type="ECO:0000313" key="2">
    <source>
        <dbReference type="Proteomes" id="UP000886501"/>
    </source>
</evidence>
<organism evidence="1 2">
    <name type="scientific">Thelephora ganbajun</name>
    <name type="common">Ganba fungus</name>
    <dbReference type="NCBI Taxonomy" id="370292"/>
    <lineage>
        <taxon>Eukaryota</taxon>
        <taxon>Fungi</taxon>
        <taxon>Dikarya</taxon>
        <taxon>Basidiomycota</taxon>
        <taxon>Agaricomycotina</taxon>
        <taxon>Agaricomycetes</taxon>
        <taxon>Thelephorales</taxon>
        <taxon>Thelephoraceae</taxon>
        <taxon>Thelephora</taxon>
    </lineage>
</organism>
<reference evidence="1" key="1">
    <citation type="submission" date="2019-10" db="EMBL/GenBank/DDBJ databases">
        <authorList>
            <consortium name="DOE Joint Genome Institute"/>
            <person name="Kuo A."/>
            <person name="Miyauchi S."/>
            <person name="Kiss E."/>
            <person name="Drula E."/>
            <person name="Kohler A."/>
            <person name="Sanchez-Garcia M."/>
            <person name="Andreopoulos B."/>
            <person name="Barry K.W."/>
            <person name="Bonito G."/>
            <person name="Buee M."/>
            <person name="Carver A."/>
            <person name="Chen C."/>
            <person name="Cichocki N."/>
            <person name="Clum A."/>
            <person name="Culley D."/>
            <person name="Crous P.W."/>
            <person name="Fauchery L."/>
            <person name="Girlanda M."/>
            <person name="Hayes R."/>
            <person name="Keri Z."/>
            <person name="Labutti K."/>
            <person name="Lipzen A."/>
            <person name="Lombard V."/>
            <person name="Magnuson J."/>
            <person name="Maillard F."/>
            <person name="Morin E."/>
            <person name="Murat C."/>
            <person name="Nolan M."/>
            <person name="Ohm R."/>
            <person name="Pangilinan J."/>
            <person name="Pereira M."/>
            <person name="Perotto S."/>
            <person name="Peter M."/>
            <person name="Riley R."/>
            <person name="Sitrit Y."/>
            <person name="Stielow B."/>
            <person name="Szollosi G."/>
            <person name="Zifcakova L."/>
            <person name="Stursova M."/>
            <person name="Spatafora J.W."/>
            <person name="Tedersoo L."/>
            <person name="Vaario L.-M."/>
            <person name="Yamada A."/>
            <person name="Yan M."/>
            <person name="Wang P."/>
            <person name="Xu J."/>
            <person name="Bruns T."/>
            <person name="Baldrian P."/>
            <person name="Vilgalys R."/>
            <person name="Henrissat B."/>
            <person name="Grigoriev I.V."/>
            <person name="Hibbett D."/>
            <person name="Nagy L.G."/>
            <person name="Martin F.M."/>
        </authorList>
    </citation>
    <scope>NUCLEOTIDE SEQUENCE</scope>
    <source>
        <strain evidence="1">P2</strain>
    </source>
</reference>